<dbReference type="Proteomes" id="UP000248168">
    <property type="component" value="Unassembled WGS sequence"/>
</dbReference>
<dbReference type="AlphaFoldDB" id="A0A330L4I7"/>
<reference evidence="4" key="1">
    <citation type="submission" date="2018-04" db="EMBL/GenBank/DDBJ databases">
        <authorList>
            <person name="Lucker S."/>
            <person name="Sakoula D."/>
        </authorList>
    </citation>
    <scope>NUCLEOTIDE SEQUENCE [LARGE SCALE GENOMIC DNA]</scope>
</reference>
<accession>A0A330L4I7</accession>
<sequence length="209" mass="22994">MRFALVLTILFLSGCATDGGLTKEDQSRQAIRKQAYTAPFPMPDMTAQPQFNDPDAFALQPGPVGSKYLNAGPAPAESDAEGGAAALVMPPATAPAPPQAARQPATQQPQVPQEPEWMTPARKKMYEKAYEAGRQYREQYIAAKRPVFRLKYRHEYPTMSDEEVEVLVNDALEDGLREEARRRSAGSVVKPSVNCTSSQVGSYTYTDCY</sequence>
<protein>
    <recommendedName>
        <fullName evidence="5">Lipoprotein</fullName>
    </recommendedName>
</protein>
<name>A0A330L4I7_9BACT</name>
<feature type="region of interest" description="Disordered" evidence="1">
    <location>
        <begin position="62"/>
        <end position="81"/>
    </location>
</feature>
<gene>
    <name evidence="3" type="ORF">NITLEN_20378</name>
</gene>
<organism evidence="3 4">
    <name type="scientific">Nitrospira lenta</name>
    <dbReference type="NCBI Taxonomy" id="1436998"/>
    <lineage>
        <taxon>Bacteria</taxon>
        <taxon>Pseudomonadati</taxon>
        <taxon>Nitrospirota</taxon>
        <taxon>Nitrospiria</taxon>
        <taxon>Nitrospirales</taxon>
        <taxon>Nitrospiraceae</taxon>
        <taxon>Nitrospira</taxon>
    </lineage>
</organism>
<feature type="compositionally biased region" description="Low complexity" evidence="1">
    <location>
        <begin position="99"/>
        <end position="115"/>
    </location>
</feature>
<evidence type="ECO:0008006" key="5">
    <source>
        <dbReference type="Google" id="ProtNLM"/>
    </source>
</evidence>
<evidence type="ECO:0000313" key="3">
    <source>
        <dbReference type="EMBL" id="SPP64738.1"/>
    </source>
</evidence>
<dbReference type="OrthoDB" id="9974325at2"/>
<keyword evidence="2" id="KW-0732">Signal</keyword>
<evidence type="ECO:0000256" key="1">
    <source>
        <dbReference type="SAM" id="MobiDB-lite"/>
    </source>
</evidence>
<dbReference type="PROSITE" id="PS51257">
    <property type="entry name" value="PROKAR_LIPOPROTEIN"/>
    <property type="match status" value="1"/>
</dbReference>
<feature type="signal peptide" evidence="2">
    <location>
        <begin position="1"/>
        <end position="18"/>
    </location>
</feature>
<feature type="region of interest" description="Disordered" evidence="1">
    <location>
        <begin position="89"/>
        <end position="120"/>
    </location>
</feature>
<dbReference type="EMBL" id="OUNR01000012">
    <property type="protein sequence ID" value="SPP64738.1"/>
    <property type="molecule type" value="Genomic_DNA"/>
</dbReference>
<keyword evidence="4" id="KW-1185">Reference proteome</keyword>
<feature type="chain" id="PRO_5016452777" description="Lipoprotein" evidence="2">
    <location>
        <begin position="19"/>
        <end position="209"/>
    </location>
</feature>
<proteinExistence type="predicted"/>
<evidence type="ECO:0000313" key="4">
    <source>
        <dbReference type="Proteomes" id="UP000248168"/>
    </source>
</evidence>
<evidence type="ECO:0000256" key="2">
    <source>
        <dbReference type="SAM" id="SignalP"/>
    </source>
</evidence>
<dbReference type="InParanoid" id="A0A330L4I7"/>
<dbReference type="RefSeq" id="WP_121989080.1">
    <property type="nucleotide sequence ID" value="NZ_OUNR01000012.1"/>
</dbReference>